<dbReference type="GO" id="GO:0003677">
    <property type="term" value="F:DNA binding"/>
    <property type="evidence" value="ECO:0007669"/>
    <property type="project" value="UniProtKB-KW"/>
</dbReference>
<dbReference type="InterPro" id="IPR028082">
    <property type="entry name" value="Peripla_BP_I"/>
</dbReference>
<organism evidence="5 6">
    <name type="scientific">Sphingomonas mollis</name>
    <dbReference type="NCBI Taxonomy" id="2795726"/>
    <lineage>
        <taxon>Bacteria</taxon>
        <taxon>Pseudomonadati</taxon>
        <taxon>Pseudomonadota</taxon>
        <taxon>Alphaproteobacteria</taxon>
        <taxon>Sphingomonadales</taxon>
        <taxon>Sphingomonadaceae</taxon>
        <taxon>Sphingomonas</taxon>
    </lineage>
</organism>
<protein>
    <submittedName>
        <fullName evidence="5">LacI family DNA-binding transcriptional regulator</fullName>
    </submittedName>
</protein>
<dbReference type="CDD" id="cd01392">
    <property type="entry name" value="HTH_LacI"/>
    <property type="match status" value="1"/>
</dbReference>
<dbReference type="CDD" id="cd06284">
    <property type="entry name" value="PBP1_LacI-like"/>
    <property type="match status" value="1"/>
</dbReference>
<dbReference type="SMART" id="SM00354">
    <property type="entry name" value="HTH_LACI"/>
    <property type="match status" value="1"/>
</dbReference>
<keyword evidence="2 5" id="KW-0238">DNA-binding</keyword>
<dbReference type="PANTHER" id="PTHR30146:SF109">
    <property type="entry name" value="HTH-TYPE TRANSCRIPTIONAL REGULATOR GALS"/>
    <property type="match status" value="1"/>
</dbReference>
<dbReference type="SUPFAM" id="SSF53822">
    <property type="entry name" value="Periplasmic binding protein-like I"/>
    <property type="match status" value="1"/>
</dbReference>
<gene>
    <name evidence="5" type="ORF">JAO74_02955</name>
</gene>
<dbReference type="Pfam" id="PF00356">
    <property type="entry name" value="LacI"/>
    <property type="match status" value="1"/>
</dbReference>
<evidence type="ECO:0000313" key="5">
    <source>
        <dbReference type="EMBL" id="MBJ6120747.1"/>
    </source>
</evidence>
<sequence>MTTIIDVAALAGVSTATVSRVLSRPERVAQHTRERVLAVVRTLGYAPNIAARSLRTLRAAKILLTVPDISNPFFASVIRGAEEAARDAGYAVVVGDTRHDPEVEDQYAEMLSRREVDGLIFLGHRLPASLKPLLSRDGAAAPIVNGCEYSPDIGVPSVHIDNAAASSDAVEHLVALGHRDIGIITGPTISPISRDRLAGAMAAAERHGLADHLHLCIGDYSAASAFIQATELIARRGPGAVTAIFCFSDEMALGAISAIAEAGLSCPDDISVIGFDDLPFARFFQPALTTIAQPKGMIGRRAVELLVDILRDVDSPTRHVTLHHELIIRDSTAAPAQDSSGSMAGDVLDGRKVMMAGETHIPAVSGRYRNR</sequence>
<dbReference type="PROSITE" id="PS00356">
    <property type="entry name" value="HTH_LACI_1"/>
    <property type="match status" value="1"/>
</dbReference>
<evidence type="ECO:0000313" key="6">
    <source>
        <dbReference type="Proteomes" id="UP000640426"/>
    </source>
</evidence>
<keyword evidence="6" id="KW-1185">Reference proteome</keyword>
<feature type="domain" description="HTH lacI-type" evidence="4">
    <location>
        <begin position="2"/>
        <end position="56"/>
    </location>
</feature>
<keyword evidence="1" id="KW-0805">Transcription regulation</keyword>
<evidence type="ECO:0000256" key="3">
    <source>
        <dbReference type="ARBA" id="ARBA00023163"/>
    </source>
</evidence>
<dbReference type="EMBL" id="JAELXS010000001">
    <property type="protein sequence ID" value="MBJ6120747.1"/>
    <property type="molecule type" value="Genomic_DNA"/>
</dbReference>
<dbReference type="Gene3D" id="3.40.50.2300">
    <property type="match status" value="2"/>
</dbReference>
<dbReference type="RefSeq" id="WP_199034814.1">
    <property type="nucleotide sequence ID" value="NZ_JAELXS010000001.1"/>
</dbReference>
<comment type="caution">
    <text evidence="5">The sequence shown here is derived from an EMBL/GenBank/DDBJ whole genome shotgun (WGS) entry which is preliminary data.</text>
</comment>
<proteinExistence type="predicted"/>
<dbReference type="Gene3D" id="1.10.260.40">
    <property type="entry name" value="lambda repressor-like DNA-binding domains"/>
    <property type="match status" value="1"/>
</dbReference>
<accession>A0ABS0XL22</accession>
<dbReference type="PANTHER" id="PTHR30146">
    <property type="entry name" value="LACI-RELATED TRANSCRIPTIONAL REPRESSOR"/>
    <property type="match status" value="1"/>
</dbReference>
<name>A0ABS0XL22_9SPHN</name>
<evidence type="ECO:0000256" key="2">
    <source>
        <dbReference type="ARBA" id="ARBA00023125"/>
    </source>
</evidence>
<evidence type="ECO:0000256" key="1">
    <source>
        <dbReference type="ARBA" id="ARBA00023015"/>
    </source>
</evidence>
<dbReference type="InterPro" id="IPR000843">
    <property type="entry name" value="HTH_LacI"/>
</dbReference>
<dbReference type="InterPro" id="IPR046335">
    <property type="entry name" value="LacI/GalR-like_sensor"/>
</dbReference>
<dbReference type="SUPFAM" id="SSF47413">
    <property type="entry name" value="lambda repressor-like DNA-binding domains"/>
    <property type="match status" value="1"/>
</dbReference>
<keyword evidence="3" id="KW-0804">Transcription</keyword>
<dbReference type="InterPro" id="IPR010982">
    <property type="entry name" value="Lambda_DNA-bd_dom_sf"/>
</dbReference>
<dbReference type="PROSITE" id="PS50932">
    <property type="entry name" value="HTH_LACI_2"/>
    <property type="match status" value="1"/>
</dbReference>
<reference evidence="6" key="1">
    <citation type="submission" date="2020-12" db="EMBL/GenBank/DDBJ databases">
        <title>Hymenobacter sp.</title>
        <authorList>
            <person name="Kim M.K."/>
        </authorList>
    </citation>
    <scope>NUCLEOTIDE SEQUENCE [LARGE SCALE GENOMIC DNA]</scope>
    <source>
        <strain evidence="6">BT553</strain>
    </source>
</reference>
<dbReference type="Proteomes" id="UP000640426">
    <property type="component" value="Unassembled WGS sequence"/>
</dbReference>
<evidence type="ECO:0000259" key="4">
    <source>
        <dbReference type="PROSITE" id="PS50932"/>
    </source>
</evidence>
<dbReference type="Pfam" id="PF13377">
    <property type="entry name" value="Peripla_BP_3"/>
    <property type="match status" value="1"/>
</dbReference>